<sequence length="66" mass="7393">MEAYIDRFKHFALGTRGSKTTWCWWSSVNNQSCTIAAIYYLVSGENYTSSTSALSIIAFTATAKDR</sequence>
<evidence type="ECO:0000313" key="1">
    <source>
        <dbReference type="EMBL" id="KAK7815074.1"/>
    </source>
</evidence>
<protein>
    <submittedName>
        <fullName evidence="1">Uncharacterized protein</fullName>
    </submittedName>
</protein>
<reference evidence="1 2" key="1">
    <citation type="journal article" date="2018" name="Sci. Data">
        <title>The draft genome sequence of cork oak.</title>
        <authorList>
            <person name="Ramos A.M."/>
            <person name="Usie A."/>
            <person name="Barbosa P."/>
            <person name="Barros P.M."/>
            <person name="Capote T."/>
            <person name="Chaves I."/>
            <person name="Simoes F."/>
            <person name="Abreu I."/>
            <person name="Carrasquinho I."/>
            <person name="Faro C."/>
            <person name="Guimaraes J.B."/>
            <person name="Mendonca D."/>
            <person name="Nobrega F."/>
            <person name="Rodrigues L."/>
            <person name="Saibo N.J.M."/>
            <person name="Varela M.C."/>
            <person name="Egas C."/>
            <person name="Matos J."/>
            <person name="Miguel C.M."/>
            <person name="Oliveira M.M."/>
            <person name="Ricardo C.P."/>
            <person name="Goncalves S."/>
        </authorList>
    </citation>
    <scope>NUCLEOTIDE SEQUENCE [LARGE SCALE GENOMIC DNA]</scope>
    <source>
        <strain evidence="2">cv. HL8</strain>
    </source>
</reference>
<name>A0AAW0IKM5_QUESU</name>
<dbReference type="EMBL" id="PKMF04001037">
    <property type="protein sequence ID" value="KAK7815074.1"/>
    <property type="molecule type" value="Genomic_DNA"/>
</dbReference>
<gene>
    <name evidence="1" type="ORF">CFP56_002051</name>
</gene>
<proteinExistence type="predicted"/>
<dbReference type="Proteomes" id="UP000237347">
    <property type="component" value="Unassembled WGS sequence"/>
</dbReference>
<evidence type="ECO:0000313" key="2">
    <source>
        <dbReference type="Proteomes" id="UP000237347"/>
    </source>
</evidence>
<comment type="caution">
    <text evidence="1">The sequence shown here is derived from an EMBL/GenBank/DDBJ whole genome shotgun (WGS) entry which is preliminary data.</text>
</comment>
<organism evidence="1 2">
    <name type="scientific">Quercus suber</name>
    <name type="common">Cork oak</name>
    <dbReference type="NCBI Taxonomy" id="58331"/>
    <lineage>
        <taxon>Eukaryota</taxon>
        <taxon>Viridiplantae</taxon>
        <taxon>Streptophyta</taxon>
        <taxon>Embryophyta</taxon>
        <taxon>Tracheophyta</taxon>
        <taxon>Spermatophyta</taxon>
        <taxon>Magnoliopsida</taxon>
        <taxon>eudicotyledons</taxon>
        <taxon>Gunneridae</taxon>
        <taxon>Pentapetalae</taxon>
        <taxon>rosids</taxon>
        <taxon>fabids</taxon>
        <taxon>Fagales</taxon>
        <taxon>Fagaceae</taxon>
        <taxon>Quercus</taxon>
    </lineage>
</organism>
<keyword evidence="2" id="KW-1185">Reference proteome</keyword>
<dbReference type="AlphaFoldDB" id="A0AAW0IKM5"/>
<accession>A0AAW0IKM5</accession>